<dbReference type="InterPro" id="IPR050661">
    <property type="entry name" value="BglG_antiterminators"/>
</dbReference>
<evidence type="ECO:0000256" key="1">
    <source>
        <dbReference type="ARBA" id="ARBA00023015"/>
    </source>
</evidence>
<dbReference type="PANTHER" id="PTHR30185:SF18">
    <property type="entry name" value="TRANSCRIPTIONAL REGULATOR MTLR"/>
    <property type="match status" value="1"/>
</dbReference>
<gene>
    <name evidence="4" type="ORF">MOZ64_01460</name>
</gene>
<dbReference type="SUPFAM" id="SSF55804">
    <property type="entry name" value="Phoshotransferase/anion transport protein"/>
    <property type="match status" value="1"/>
</dbReference>
<keyword evidence="1" id="KW-0805">Transcription regulation</keyword>
<evidence type="ECO:0000256" key="2">
    <source>
        <dbReference type="ARBA" id="ARBA00023163"/>
    </source>
</evidence>
<keyword evidence="5" id="KW-1185">Reference proteome</keyword>
<dbReference type="PROSITE" id="PS51372">
    <property type="entry name" value="PRD_2"/>
    <property type="match status" value="1"/>
</dbReference>
<dbReference type="InterPro" id="IPR011608">
    <property type="entry name" value="PRD"/>
</dbReference>
<evidence type="ECO:0000313" key="4">
    <source>
        <dbReference type="EMBL" id="MDX8416516.1"/>
    </source>
</evidence>
<dbReference type="RefSeq" id="WP_320324851.1">
    <property type="nucleotide sequence ID" value="NZ_JALBUS010000002.1"/>
</dbReference>
<sequence>MKNNDIQLTLRQRQILNYLQQAENYVTGVDLSNLLQVSSRTIRNDIATINFILESSHIQIVSKHSFGYKLEASNQKNLQKIIRISQSFISKTERIRYIALQLCIQENPMNVYDLSDEMFISKTTLDHDLIEVKSLYLNPFEVQFYSNKNFIYIENDERKKRKILLQLYSQDWNYNGKNSTFYSYEYIHETIVNECRMKIHYILDTHDISIEDVNLIHLILMISIAYQRICDGHQLQDARNTYYNETGKDIIDIILSELEQQWNCTFNSNERLELYEMLSCSLLPKMEDIYQKGISNILSPDIIRFTNQYLKFIETKYHLNVFDDKDFYNTITCFFQYLSFPVHYLNYNNVSQYISHQNLIIEFEIAYEIQPFAKDFYKRPFNYIELIYLSLILSAVFNTLTHKRINAVILSHLNMPATWNLRKQIEERFSTSIFVTNLLPIYQKDKFDFKNTDLVFTTTKINYLENAKKIISVNPSLNSSNVQEINEYLHSLKYEFMYQNRQKKTIDYLKEAIWYENMQESNYIRLIKKMMSKNIQEGLIDQSFLEDVLQREQIISFATRPVYSIVYSSIPAKQTKIEVVTLKHRVKINDKKIRMIIFLYTAKEDQSLKFLFLRDFFENHFDANESRFLKTKDEFMNYFQKIFVL</sequence>
<protein>
    <submittedName>
        <fullName evidence="4">HTH domain-containing protein</fullName>
    </submittedName>
</protein>
<dbReference type="InterPro" id="IPR036390">
    <property type="entry name" value="WH_DNA-bd_sf"/>
</dbReference>
<dbReference type="InterPro" id="IPR016152">
    <property type="entry name" value="PTrfase/Anion_transptr"/>
</dbReference>
<accession>A0ABU4WKC5</accession>
<dbReference type="Gene3D" id="3.40.930.10">
    <property type="entry name" value="Mannitol-specific EII, Chain A"/>
    <property type="match status" value="1"/>
</dbReference>
<dbReference type="InterPro" id="IPR013196">
    <property type="entry name" value="HTH_11"/>
</dbReference>
<dbReference type="PANTHER" id="PTHR30185">
    <property type="entry name" value="CRYPTIC BETA-GLUCOSIDE BGL OPERON ANTITERMINATOR"/>
    <property type="match status" value="1"/>
</dbReference>
<feature type="domain" description="PRD" evidence="3">
    <location>
        <begin position="297"/>
        <end position="403"/>
    </location>
</feature>
<name>A0ABU4WKC5_9FIRM</name>
<proteinExistence type="predicted"/>
<keyword evidence="2" id="KW-0804">Transcription</keyword>
<dbReference type="EMBL" id="JALBUS010000002">
    <property type="protein sequence ID" value="MDX8416516.1"/>
    <property type="molecule type" value="Genomic_DNA"/>
</dbReference>
<evidence type="ECO:0000313" key="5">
    <source>
        <dbReference type="Proteomes" id="UP001285244"/>
    </source>
</evidence>
<dbReference type="InterPro" id="IPR036388">
    <property type="entry name" value="WH-like_DNA-bd_sf"/>
</dbReference>
<evidence type="ECO:0000259" key="3">
    <source>
        <dbReference type="PROSITE" id="PS51372"/>
    </source>
</evidence>
<organism evidence="4 5">
    <name type="scientific">Absicoccus intestinalis</name>
    <dbReference type="NCBI Taxonomy" id="2926319"/>
    <lineage>
        <taxon>Bacteria</taxon>
        <taxon>Bacillati</taxon>
        <taxon>Bacillota</taxon>
        <taxon>Erysipelotrichia</taxon>
        <taxon>Erysipelotrichales</taxon>
        <taxon>Erysipelotrichaceae</taxon>
        <taxon>Absicoccus</taxon>
    </lineage>
</organism>
<reference evidence="4 5" key="1">
    <citation type="submission" date="2022-03" db="EMBL/GenBank/DDBJ databases">
        <title>Novel taxa within the pig intestine.</title>
        <authorList>
            <person name="Wylensek D."/>
            <person name="Bishof K."/>
            <person name="Afrizal A."/>
            <person name="Clavel T."/>
        </authorList>
    </citation>
    <scope>NUCLEOTIDE SEQUENCE [LARGE SCALE GENOMIC DNA]</scope>
    <source>
        <strain evidence="4 5">Cla-KB-P134</strain>
    </source>
</reference>
<dbReference type="Pfam" id="PF08279">
    <property type="entry name" value="HTH_11"/>
    <property type="match status" value="1"/>
</dbReference>
<dbReference type="Gene3D" id="1.10.10.10">
    <property type="entry name" value="Winged helix-like DNA-binding domain superfamily/Winged helix DNA-binding domain"/>
    <property type="match status" value="1"/>
</dbReference>
<comment type="caution">
    <text evidence="4">The sequence shown here is derived from an EMBL/GenBank/DDBJ whole genome shotgun (WGS) entry which is preliminary data.</text>
</comment>
<dbReference type="Proteomes" id="UP001285244">
    <property type="component" value="Unassembled WGS sequence"/>
</dbReference>
<dbReference type="SUPFAM" id="SSF46785">
    <property type="entry name" value="Winged helix' DNA-binding domain"/>
    <property type="match status" value="1"/>
</dbReference>